<evidence type="ECO:0000313" key="2">
    <source>
        <dbReference type="EMBL" id="KAF8821122.1"/>
    </source>
</evidence>
<dbReference type="InterPro" id="IPR007149">
    <property type="entry name" value="Leo1"/>
</dbReference>
<organism evidence="2 3">
    <name type="scientific">Cardiosporidium cionae</name>
    <dbReference type="NCBI Taxonomy" id="476202"/>
    <lineage>
        <taxon>Eukaryota</taxon>
        <taxon>Sar</taxon>
        <taxon>Alveolata</taxon>
        <taxon>Apicomplexa</taxon>
        <taxon>Aconoidasida</taxon>
        <taxon>Nephromycida</taxon>
        <taxon>Cardiosporidium</taxon>
    </lineage>
</organism>
<feature type="compositionally biased region" description="Basic and acidic residues" evidence="1">
    <location>
        <begin position="48"/>
        <end position="61"/>
    </location>
</feature>
<sequence length="320" mass="36060">MDDHLFGSSSESEGDAVDTKERTSLFDNFEEQQVESEPFQGDTRSAASRREGGGFTDKSDDQDGNNEDKDDISFSYSLNTDFPPINEIEEASEDPHRSHATSRLTASGGPSYYSSKIPFKARPNPLNRRILTVRLPSVVRVLAEACNAHKSHQIAEEESQATSHSSSIRWWVKQDEHGESLTEANGNLQYESNTNLIQWSDGTYSLIIGDKSFDCELRKEMAFIFEDSQENIKPLHCVSKERMQVRLSNIKESLAHYRKATPSQQRTKLTTLEEIESSQLLTQKTLEARRDAERMHRIQANAAKTSGLTGAYLEDDSDES</sequence>
<feature type="region of interest" description="Disordered" evidence="1">
    <location>
        <begin position="1"/>
        <end position="116"/>
    </location>
</feature>
<keyword evidence="3" id="KW-1185">Reference proteome</keyword>
<gene>
    <name evidence="2" type="primary">LEO1</name>
    <name evidence="2" type="ORF">IE077_002438</name>
</gene>
<dbReference type="Proteomes" id="UP000823046">
    <property type="component" value="Unassembled WGS sequence"/>
</dbReference>
<evidence type="ECO:0000313" key="3">
    <source>
        <dbReference type="Proteomes" id="UP000823046"/>
    </source>
</evidence>
<reference evidence="2 3" key="1">
    <citation type="journal article" date="2020" name="bioRxiv">
        <title>Metabolic contributions of an alphaproteobacterial endosymbiont in the apicomplexan Cardiosporidium cionae.</title>
        <authorList>
            <person name="Hunter E.S."/>
            <person name="Paight C.J."/>
            <person name="Lane C.E."/>
        </authorList>
    </citation>
    <scope>NUCLEOTIDE SEQUENCE [LARGE SCALE GENOMIC DNA]</scope>
    <source>
        <strain evidence="2">ESH_2018</strain>
    </source>
</reference>
<dbReference type="EMBL" id="JADAQX010000232">
    <property type="protein sequence ID" value="KAF8821122.1"/>
    <property type="molecule type" value="Genomic_DNA"/>
</dbReference>
<evidence type="ECO:0000256" key="1">
    <source>
        <dbReference type="SAM" id="MobiDB-lite"/>
    </source>
</evidence>
<name>A0ABQ7JAV4_9APIC</name>
<proteinExistence type="predicted"/>
<accession>A0ABQ7JAV4</accession>
<comment type="caution">
    <text evidence="2">The sequence shown here is derived from an EMBL/GenBank/DDBJ whole genome shotgun (WGS) entry which is preliminary data.</text>
</comment>
<protein>
    <submittedName>
        <fullName evidence="2">Paf1/Rna polymerase II complex component LEO1</fullName>
    </submittedName>
</protein>
<dbReference type="Pfam" id="PF04004">
    <property type="entry name" value="Leo1"/>
    <property type="match status" value="1"/>
</dbReference>